<comment type="caution">
    <text evidence="4">The sequence shown here is derived from an EMBL/GenBank/DDBJ whole genome shotgun (WGS) entry which is preliminary data.</text>
</comment>
<evidence type="ECO:0000313" key="4">
    <source>
        <dbReference type="EMBL" id="THH08020.1"/>
    </source>
</evidence>
<feature type="compositionally biased region" description="Acidic residues" evidence="2">
    <location>
        <begin position="363"/>
        <end position="387"/>
    </location>
</feature>
<evidence type="ECO:0000259" key="3">
    <source>
        <dbReference type="PROSITE" id="PS50994"/>
    </source>
</evidence>
<evidence type="ECO:0000313" key="5">
    <source>
        <dbReference type="Proteomes" id="UP000310158"/>
    </source>
</evidence>
<accession>A0A4S4LEB5</accession>
<feature type="region of interest" description="Disordered" evidence="2">
    <location>
        <begin position="339"/>
        <end position="430"/>
    </location>
</feature>
<dbReference type="PROSITE" id="PS50994">
    <property type="entry name" value="INTEGRASE"/>
    <property type="match status" value="1"/>
</dbReference>
<dbReference type="GO" id="GO:0005634">
    <property type="term" value="C:nucleus"/>
    <property type="evidence" value="ECO:0007669"/>
    <property type="project" value="UniProtKB-ARBA"/>
</dbReference>
<dbReference type="Pfam" id="PF00665">
    <property type="entry name" value="rve"/>
    <property type="match status" value="1"/>
</dbReference>
<protein>
    <recommendedName>
        <fullName evidence="3">Integrase catalytic domain-containing protein</fullName>
    </recommendedName>
</protein>
<dbReference type="InterPro" id="IPR012337">
    <property type="entry name" value="RNaseH-like_sf"/>
</dbReference>
<dbReference type="Gene3D" id="3.30.420.10">
    <property type="entry name" value="Ribonuclease H-like superfamily/Ribonuclease H"/>
    <property type="match status" value="1"/>
</dbReference>
<feature type="domain" description="Integrase catalytic" evidence="3">
    <location>
        <begin position="11"/>
        <end position="183"/>
    </location>
</feature>
<dbReference type="AlphaFoldDB" id="A0A4S4LEB5"/>
<feature type="compositionally biased region" description="Pro residues" evidence="2">
    <location>
        <begin position="389"/>
        <end position="411"/>
    </location>
</feature>
<feature type="compositionally biased region" description="Polar residues" evidence="2">
    <location>
        <begin position="351"/>
        <end position="361"/>
    </location>
</feature>
<proteinExistence type="predicted"/>
<dbReference type="GO" id="GO:0003723">
    <property type="term" value="F:RNA binding"/>
    <property type="evidence" value="ECO:0007669"/>
    <property type="project" value="UniProtKB-KW"/>
</dbReference>
<evidence type="ECO:0000256" key="2">
    <source>
        <dbReference type="SAM" id="MobiDB-lite"/>
    </source>
</evidence>
<dbReference type="SUPFAM" id="SSF53098">
    <property type="entry name" value="Ribonuclease H-like"/>
    <property type="match status" value="1"/>
</dbReference>
<dbReference type="InterPro" id="IPR001584">
    <property type="entry name" value="Integrase_cat-core"/>
</dbReference>
<dbReference type="InterPro" id="IPR036397">
    <property type="entry name" value="RNaseH_sf"/>
</dbReference>
<organism evidence="4 5">
    <name type="scientific">Bondarzewia mesenterica</name>
    <dbReference type="NCBI Taxonomy" id="1095465"/>
    <lineage>
        <taxon>Eukaryota</taxon>
        <taxon>Fungi</taxon>
        <taxon>Dikarya</taxon>
        <taxon>Basidiomycota</taxon>
        <taxon>Agaricomycotina</taxon>
        <taxon>Agaricomycetes</taxon>
        <taxon>Russulales</taxon>
        <taxon>Bondarzewiaceae</taxon>
        <taxon>Bondarzewia</taxon>
    </lineage>
</organism>
<keyword evidence="5" id="KW-1185">Reference proteome</keyword>
<sequence length="430" mass="47966">MHLHSLLEPITRRHPFELIVADYLSLPKGTNGYHTVGLYLDTYSQRIWGFKYKTHGTAKTTIAGLDTITTGWTSPDTFMTDGSSHFKNNDVAAYCKSRGIKHEVIAAYSAWINGLVEGTNKILLGRLKRLCSPGLGEDDYVDVDPQDIPKTWPKFFNQVIEWLNHRILPSLHYSPNELALGLVVNTSKSPTNPTDTPPSIADVERQLSYTEQQCLDGYTFTVEHAHKRKAAFDRRVISAAPGEVIFARHDLVQIYKNALDFTLSTASKLMPQWSAPHRIRNCLLNSYILEDLNGNLLPGKFSSRRLRRFSPRDGTTLARNQASLLEFIANHPSAATDEGPIILASFPNPTPNASTPQNQALTPDDELTNPDDFEAGDNNEDDTDEMPPSESPTPMPSLPLPIAIPTPPLSPPTNTWPSRTRQLPARFRSF</sequence>
<reference evidence="4 5" key="1">
    <citation type="submission" date="2019-02" db="EMBL/GenBank/DDBJ databases">
        <title>Genome sequencing of the rare red list fungi Bondarzewia mesenterica.</title>
        <authorList>
            <person name="Buettner E."/>
            <person name="Kellner H."/>
        </authorList>
    </citation>
    <scope>NUCLEOTIDE SEQUENCE [LARGE SCALE GENOMIC DNA]</scope>
    <source>
        <strain evidence="4 5">DSM 108281</strain>
    </source>
</reference>
<gene>
    <name evidence="4" type="ORF">EW146_g9124</name>
</gene>
<dbReference type="OrthoDB" id="3237746at2759"/>
<name>A0A4S4LEB5_9AGAM</name>
<keyword evidence="1" id="KW-0694">RNA-binding</keyword>
<dbReference type="EMBL" id="SGPL01000730">
    <property type="protein sequence ID" value="THH08020.1"/>
    <property type="molecule type" value="Genomic_DNA"/>
</dbReference>
<evidence type="ECO:0000256" key="1">
    <source>
        <dbReference type="ARBA" id="ARBA00022884"/>
    </source>
</evidence>
<dbReference type="GO" id="GO:0015074">
    <property type="term" value="P:DNA integration"/>
    <property type="evidence" value="ECO:0007669"/>
    <property type="project" value="InterPro"/>
</dbReference>
<dbReference type="Proteomes" id="UP000310158">
    <property type="component" value="Unassembled WGS sequence"/>
</dbReference>